<dbReference type="InterPro" id="IPR031493">
    <property type="entry name" value="Zinc_ribbon_15"/>
</dbReference>
<reference evidence="3" key="1">
    <citation type="journal article" date="2013" name="Genome Announc.">
        <title>First genome sequence of a syntrophic acetate-oxidizing bacterium, Tepidanaerobacter acetatoxydans strain Re1.</title>
        <authorList>
            <person name="Manzoor S."/>
            <person name="Bongcam-Rudloff E."/>
            <person name="Schnurer A."/>
            <person name="Muller B."/>
        </authorList>
    </citation>
    <scope>NUCLEOTIDE SEQUENCE [LARGE SCALE GENOMIC DNA]</scope>
    <source>
        <strain evidence="3">Re1</strain>
    </source>
</reference>
<proteinExistence type="predicted"/>
<evidence type="ECO:0000313" key="3">
    <source>
        <dbReference type="Proteomes" id="UP000010802"/>
    </source>
</evidence>
<dbReference type="RefSeq" id="WP_013778152.1">
    <property type="nucleotide sequence ID" value="NC_015519.1"/>
</dbReference>
<dbReference type="PANTHER" id="PTHR36718">
    <property type="entry name" value="OS05G0435400 PROTEIN"/>
    <property type="match status" value="1"/>
</dbReference>
<dbReference type="STRING" id="1209989.TepRe1_1083"/>
<dbReference type="Pfam" id="PF17032">
    <property type="entry name" value="Zn_ribbon_15"/>
    <property type="match status" value="1"/>
</dbReference>
<name>F4LSG3_TEPAE</name>
<dbReference type="eggNOG" id="ENOG50322FX">
    <property type="taxonomic scope" value="Bacteria"/>
</dbReference>
<dbReference type="AlphaFoldDB" id="F4LSG3"/>
<dbReference type="PANTHER" id="PTHR36718:SF1">
    <property type="entry name" value="DOUBLE ZINC RIBBON PROTEIN MJ0416"/>
    <property type="match status" value="1"/>
</dbReference>
<keyword evidence="3" id="KW-1185">Reference proteome</keyword>
<evidence type="ECO:0000313" key="2">
    <source>
        <dbReference type="EMBL" id="CCP25907.1"/>
    </source>
</evidence>
<dbReference type="EMBL" id="HF563609">
    <property type="protein sequence ID" value="CCP25907.1"/>
    <property type="molecule type" value="Genomic_DNA"/>
</dbReference>
<organism evidence="2 3">
    <name type="scientific">Tepidanaerobacter acetatoxydans (strain DSM 21804 / JCM 16047 / Re1)</name>
    <dbReference type="NCBI Taxonomy" id="1209989"/>
    <lineage>
        <taxon>Bacteria</taxon>
        <taxon>Bacillati</taxon>
        <taxon>Bacillota</taxon>
        <taxon>Clostridia</taxon>
        <taxon>Thermosediminibacterales</taxon>
        <taxon>Tepidanaerobacteraceae</taxon>
        <taxon>Tepidanaerobacter</taxon>
    </lineage>
</organism>
<dbReference type="KEGG" id="tep:TepRe1_1083"/>
<gene>
    <name evidence="2" type="ordered locus">TEPIRE1_1183</name>
</gene>
<accession>L0S280</accession>
<dbReference type="OrthoDB" id="4377018at2"/>
<dbReference type="InterPro" id="IPR053281">
    <property type="entry name" value="Double_zinc_ribbon"/>
</dbReference>
<accession>F4LSG3</accession>
<evidence type="ECO:0000259" key="1">
    <source>
        <dbReference type="Pfam" id="PF17032"/>
    </source>
</evidence>
<dbReference type="Proteomes" id="UP000010802">
    <property type="component" value="Chromosome"/>
</dbReference>
<sequence>MFFFGIFGIQQKDRPVKEFDNIICPECGRLTRAELRESFTYFHFFFIPIFKWNKQYFLQLRCCGSIYTVNPDYVRELQHGDSVDFDRLQKMQMPNNICPHCGSFINPNFAYCPFCGQKLS</sequence>
<protein>
    <recommendedName>
        <fullName evidence="1">Zinc-ribbon 15 domain-containing protein</fullName>
    </recommendedName>
</protein>
<dbReference type="KEGG" id="tae:TepiRe1_1183"/>
<dbReference type="PATRIC" id="fig|1209989.3.peg.1300"/>
<dbReference type="HOGENOM" id="CLU_138383_0_0_9"/>
<feature type="domain" description="Zinc-ribbon 15" evidence="1">
    <location>
        <begin position="22"/>
        <end position="116"/>
    </location>
</feature>